<feature type="region of interest" description="Disordered" evidence="1">
    <location>
        <begin position="1"/>
        <end position="29"/>
    </location>
</feature>
<gene>
    <name evidence="2" type="ORF">M408DRAFT_28088</name>
</gene>
<protein>
    <submittedName>
        <fullName evidence="2">Uncharacterized protein</fullName>
    </submittedName>
</protein>
<dbReference type="AlphaFoldDB" id="A0A0C2W9U5"/>
<evidence type="ECO:0000256" key="1">
    <source>
        <dbReference type="SAM" id="MobiDB-lite"/>
    </source>
</evidence>
<accession>A0A0C2W9U5</accession>
<dbReference type="HOGENOM" id="CLU_193990_0_0_1"/>
<proteinExistence type="predicted"/>
<reference evidence="2 3" key="1">
    <citation type="submission" date="2014-04" db="EMBL/GenBank/DDBJ databases">
        <authorList>
            <consortium name="DOE Joint Genome Institute"/>
            <person name="Kuo A."/>
            <person name="Zuccaro A."/>
            <person name="Kohler A."/>
            <person name="Nagy L.G."/>
            <person name="Floudas D."/>
            <person name="Copeland A."/>
            <person name="Barry K.W."/>
            <person name="Cichocki N."/>
            <person name="Veneault-Fourrey C."/>
            <person name="LaButti K."/>
            <person name="Lindquist E.A."/>
            <person name="Lipzen A."/>
            <person name="Lundell T."/>
            <person name="Morin E."/>
            <person name="Murat C."/>
            <person name="Sun H."/>
            <person name="Tunlid A."/>
            <person name="Henrissat B."/>
            <person name="Grigoriev I.V."/>
            <person name="Hibbett D.S."/>
            <person name="Martin F."/>
            <person name="Nordberg H.P."/>
            <person name="Cantor M.N."/>
            <person name="Hua S.X."/>
        </authorList>
    </citation>
    <scope>NUCLEOTIDE SEQUENCE [LARGE SCALE GENOMIC DNA]</scope>
    <source>
        <strain evidence="2 3">MAFF 305830</strain>
    </source>
</reference>
<evidence type="ECO:0000313" key="2">
    <source>
        <dbReference type="EMBL" id="KIM23178.1"/>
    </source>
</evidence>
<reference evidence="3" key="2">
    <citation type="submission" date="2015-01" db="EMBL/GenBank/DDBJ databases">
        <title>Evolutionary Origins and Diversification of the Mycorrhizal Mutualists.</title>
        <authorList>
            <consortium name="DOE Joint Genome Institute"/>
            <consortium name="Mycorrhizal Genomics Consortium"/>
            <person name="Kohler A."/>
            <person name="Kuo A."/>
            <person name="Nagy L.G."/>
            <person name="Floudas D."/>
            <person name="Copeland A."/>
            <person name="Barry K.W."/>
            <person name="Cichocki N."/>
            <person name="Veneault-Fourrey C."/>
            <person name="LaButti K."/>
            <person name="Lindquist E.A."/>
            <person name="Lipzen A."/>
            <person name="Lundell T."/>
            <person name="Morin E."/>
            <person name="Murat C."/>
            <person name="Riley R."/>
            <person name="Ohm R."/>
            <person name="Sun H."/>
            <person name="Tunlid A."/>
            <person name="Henrissat B."/>
            <person name="Grigoriev I.V."/>
            <person name="Hibbett D.S."/>
            <person name="Martin F."/>
        </authorList>
    </citation>
    <scope>NUCLEOTIDE SEQUENCE [LARGE SCALE GENOMIC DNA]</scope>
    <source>
        <strain evidence="3">MAFF 305830</strain>
    </source>
</reference>
<sequence>MSSTPTLKRLQMAHFKPGKQPATRSNASGTMYPMQSLVISHQPASSRGMDLKSNDAAREGEQQVDDGAMRLRGGCFPLPGGGTCYIIPIPCCC</sequence>
<feature type="region of interest" description="Disordered" evidence="1">
    <location>
        <begin position="42"/>
        <end position="65"/>
    </location>
</feature>
<name>A0A0C2W9U5_SERVB</name>
<organism evidence="2 3">
    <name type="scientific">Serendipita vermifera MAFF 305830</name>
    <dbReference type="NCBI Taxonomy" id="933852"/>
    <lineage>
        <taxon>Eukaryota</taxon>
        <taxon>Fungi</taxon>
        <taxon>Dikarya</taxon>
        <taxon>Basidiomycota</taxon>
        <taxon>Agaricomycotina</taxon>
        <taxon>Agaricomycetes</taxon>
        <taxon>Sebacinales</taxon>
        <taxon>Serendipitaceae</taxon>
        <taxon>Serendipita</taxon>
    </lineage>
</organism>
<feature type="compositionally biased region" description="Basic and acidic residues" evidence="1">
    <location>
        <begin position="49"/>
        <end position="61"/>
    </location>
</feature>
<keyword evidence="3" id="KW-1185">Reference proteome</keyword>
<evidence type="ECO:0000313" key="3">
    <source>
        <dbReference type="Proteomes" id="UP000054097"/>
    </source>
</evidence>
<dbReference type="Proteomes" id="UP000054097">
    <property type="component" value="Unassembled WGS sequence"/>
</dbReference>
<dbReference type="EMBL" id="KN824341">
    <property type="protein sequence ID" value="KIM23178.1"/>
    <property type="molecule type" value="Genomic_DNA"/>
</dbReference>
<dbReference type="OrthoDB" id="2798764at2759"/>